<dbReference type="OrthoDB" id="6360at2"/>
<comment type="caution">
    <text evidence="7">The sequence shown here is derived from an EMBL/GenBank/DDBJ whole genome shotgun (WGS) entry which is preliminary data.</text>
</comment>
<evidence type="ECO:0000256" key="4">
    <source>
        <dbReference type="ARBA" id="ARBA00023136"/>
    </source>
</evidence>
<dbReference type="RefSeq" id="WP_146520109.1">
    <property type="nucleotide sequence ID" value="NZ_SJPN01000003.1"/>
</dbReference>
<dbReference type="PANTHER" id="PTHR11662">
    <property type="entry name" value="SOLUTE CARRIER FAMILY 17"/>
    <property type="match status" value="1"/>
</dbReference>
<feature type="transmembrane region" description="Helical" evidence="5">
    <location>
        <begin position="231"/>
        <end position="253"/>
    </location>
</feature>
<sequence length="526" mass="56509">MSGQSAFILHNEMDSADGKGAIRMQAKRAGTISITLGWEILPVYWRAVSISGFCRVSMPYGRSFPRTSIHFCDTRALMNDAYQSPVADASPRSSHIRARVIAVSVLMAFMLYLDRVCLGEIVKSDSFLSDFRGASKEQIGDVLGAFFFAYALFQVPAGWASDRFGGRVMLTLYILGWSLLTGISGLAGTLSMLLVARLAFGMVQAGAYPTSSGVIRNWFHVRSRAMASSFVSIGGRLGGTLAPFLTTALVLSLGSWRSVLLLYCVAGIIVAAAYWWTIRDRPSEHPGVSADELAAIGDATAGEIRAPLRDILPMMGAILISRSLWLNALAQFCLVFGWAFLITWLPTFLKEEKGVEPFLGSLMVTGVLAIAIPGQLIGGWLGNRAVATLGHRWGRIAPLSLTCLIAGFAYVGCATFDSVWIIVACCAAVSLMTDIGNPTVWAFMQDVGGRNTAAVFGWGNMWGNFGAAASSMAVPRLMKLGEVNGNGVALVFFTCAGMYVLASIAVIGTDATKQIRQLETTNEIHE</sequence>
<feature type="transmembrane region" description="Helical" evidence="5">
    <location>
        <begin position="324"/>
        <end position="346"/>
    </location>
</feature>
<evidence type="ECO:0000256" key="2">
    <source>
        <dbReference type="ARBA" id="ARBA00022692"/>
    </source>
</evidence>
<feature type="transmembrane region" description="Helical" evidence="5">
    <location>
        <begin position="199"/>
        <end position="219"/>
    </location>
</feature>
<dbReference type="InterPro" id="IPR036259">
    <property type="entry name" value="MFS_trans_sf"/>
</dbReference>
<keyword evidence="2 5" id="KW-0812">Transmembrane</keyword>
<reference evidence="7 8" key="1">
    <citation type="submission" date="2019-02" db="EMBL/GenBank/DDBJ databases">
        <title>Deep-cultivation of Planctomycetes and their phenomic and genomic characterization uncovers novel biology.</title>
        <authorList>
            <person name="Wiegand S."/>
            <person name="Jogler M."/>
            <person name="Boedeker C."/>
            <person name="Pinto D."/>
            <person name="Vollmers J."/>
            <person name="Rivas-Marin E."/>
            <person name="Kohn T."/>
            <person name="Peeters S.H."/>
            <person name="Heuer A."/>
            <person name="Rast P."/>
            <person name="Oberbeckmann S."/>
            <person name="Bunk B."/>
            <person name="Jeske O."/>
            <person name="Meyerdierks A."/>
            <person name="Storesund J.E."/>
            <person name="Kallscheuer N."/>
            <person name="Luecker S."/>
            <person name="Lage O.M."/>
            <person name="Pohl T."/>
            <person name="Merkel B.J."/>
            <person name="Hornburger P."/>
            <person name="Mueller R.-W."/>
            <person name="Bruemmer F."/>
            <person name="Labrenz M."/>
            <person name="Spormann A.M."/>
            <person name="Op Den Camp H."/>
            <person name="Overmann J."/>
            <person name="Amann R."/>
            <person name="Jetten M.S.M."/>
            <person name="Mascher T."/>
            <person name="Medema M.H."/>
            <person name="Devos D.P."/>
            <person name="Kaster A.-K."/>
            <person name="Ovreas L."/>
            <person name="Rohde M."/>
            <person name="Galperin M.Y."/>
            <person name="Jogler C."/>
        </authorList>
    </citation>
    <scope>NUCLEOTIDE SEQUENCE [LARGE SCALE GENOMIC DNA]</scope>
    <source>
        <strain evidence="7 8">Pla52n</strain>
    </source>
</reference>
<dbReference type="InterPro" id="IPR020846">
    <property type="entry name" value="MFS_dom"/>
</dbReference>
<feature type="domain" description="Major facilitator superfamily (MFS) profile" evidence="6">
    <location>
        <begin position="100"/>
        <end position="514"/>
    </location>
</feature>
<evidence type="ECO:0000256" key="3">
    <source>
        <dbReference type="ARBA" id="ARBA00022989"/>
    </source>
</evidence>
<gene>
    <name evidence="7" type="primary">sauU</name>
    <name evidence="7" type="ORF">Pla52n_27860</name>
</gene>
<evidence type="ECO:0000313" key="8">
    <source>
        <dbReference type="Proteomes" id="UP000320176"/>
    </source>
</evidence>
<organism evidence="7 8">
    <name type="scientific">Stieleria varia</name>
    <dbReference type="NCBI Taxonomy" id="2528005"/>
    <lineage>
        <taxon>Bacteria</taxon>
        <taxon>Pseudomonadati</taxon>
        <taxon>Planctomycetota</taxon>
        <taxon>Planctomycetia</taxon>
        <taxon>Pirellulales</taxon>
        <taxon>Pirellulaceae</taxon>
        <taxon>Stieleria</taxon>
    </lineage>
</organism>
<feature type="transmembrane region" description="Helical" evidence="5">
    <location>
        <begin position="142"/>
        <end position="160"/>
    </location>
</feature>
<feature type="transmembrane region" description="Helical" evidence="5">
    <location>
        <begin position="418"/>
        <end position="443"/>
    </location>
</feature>
<dbReference type="PROSITE" id="PS50850">
    <property type="entry name" value="MFS"/>
    <property type="match status" value="1"/>
</dbReference>
<dbReference type="AlphaFoldDB" id="A0A5C6AXU9"/>
<evidence type="ECO:0000259" key="6">
    <source>
        <dbReference type="PROSITE" id="PS50850"/>
    </source>
</evidence>
<feature type="transmembrane region" description="Helical" evidence="5">
    <location>
        <begin position="487"/>
        <end position="507"/>
    </location>
</feature>
<protein>
    <submittedName>
        <fullName evidence="7">Putative sulfoacetate transporter SauU</fullName>
    </submittedName>
</protein>
<dbReference type="EMBL" id="SJPN01000003">
    <property type="protein sequence ID" value="TWU04743.1"/>
    <property type="molecule type" value="Genomic_DNA"/>
</dbReference>
<dbReference type="Pfam" id="PF07690">
    <property type="entry name" value="MFS_1"/>
    <property type="match status" value="1"/>
</dbReference>
<accession>A0A5C6AXU9</accession>
<keyword evidence="4 5" id="KW-0472">Membrane</keyword>
<feature type="transmembrane region" description="Helical" evidence="5">
    <location>
        <begin position="172"/>
        <end position="193"/>
    </location>
</feature>
<name>A0A5C6AXU9_9BACT</name>
<dbReference type="InterPro" id="IPR050382">
    <property type="entry name" value="MFS_Na/Anion_cotransporter"/>
</dbReference>
<feature type="transmembrane region" description="Helical" evidence="5">
    <location>
        <begin position="259"/>
        <end position="276"/>
    </location>
</feature>
<dbReference type="SUPFAM" id="SSF103473">
    <property type="entry name" value="MFS general substrate transporter"/>
    <property type="match status" value="1"/>
</dbReference>
<keyword evidence="8" id="KW-1185">Reference proteome</keyword>
<dbReference type="PANTHER" id="PTHR11662:SF399">
    <property type="entry name" value="FI19708P1-RELATED"/>
    <property type="match status" value="1"/>
</dbReference>
<feature type="transmembrane region" description="Helical" evidence="5">
    <location>
        <begin position="100"/>
        <end position="122"/>
    </location>
</feature>
<feature type="transmembrane region" description="Helical" evidence="5">
    <location>
        <begin position="455"/>
        <end position="475"/>
    </location>
</feature>
<evidence type="ECO:0000256" key="5">
    <source>
        <dbReference type="SAM" id="Phobius"/>
    </source>
</evidence>
<evidence type="ECO:0000313" key="7">
    <source>
        <dbReference type="EMBL" id="TWU04743.1"/>
    </source>
</evidence>
<dbReference type="Proteomes" id="UP000320176">
    <property type="component" value="Unassembled WGS sequence"/>
</dbReference>
<feature type="transmembrane region" description="Helical" evidence="5">
    <location>
        <begin position="358"/>
        <end position="381"/>
    </location>
</feature>
<feature type="transmembrane region" description="Helical" evidence="5">
    <location>
        <begin position="393"/>
        <end position="412"/>
    </location>
</feature>
<dbReference type="InterPro" id="IPR011701">
    <property type="entry name" value="MFS"/>
</dbReference>
<comment type="subcellular location">
    <subcellularLocation>
        <location evidence="1">Membrane</location>
        <topology evidence="1">Multi-pass membrane protein</topology>
    </subcellularLocation>
</comment>
<dbReference type="GO" id="GO:0016020">
    <property type="term" value="C:membrane"/>
    <property type="evidence" value="ECO:0007669"/>
    <property type="project" value="UniProtKB-SubCell"/>
</dbReference>
<evidence type="ECO:0000256" key="1">
    <source>
        <dbReference type="ARBA" id="ARBA00004141"/>
    </source>
</evidence>
<dbReference type="Gene3D" id="1.20.1250.20">
    <property type="entry name" value="MFS general substrate transporter like domains"/>
    <property type="match status" value="2"/>
</dbReference>
<keyword evidence="3 5" id="KW-1133">Transmembrane helix</keyword>
<dbReference type="GO" id="GO:0022857">
    <property type="term" value="F:transmembrane transporter activity"/>
    <property type="evidence" value="ECO:0007669"/>
    <property type="project" value="InterPro"/>
</dbReference>
<proteinExistence type="predicted"/>